<sequence length="335" mass="38027">MNGSNSTVLRNPSVGLLWCSAFSFQAIGILVSNCMTIVTFGLNKHLRKRSVYLLINLSIADFLVGILPLPLYIYIVGLHYSTWSKPSPRVHVIIYHGYHYLDIFTGLTSIMNLALISLERMLATVWPLRHRVTTSRAYVSIIISTWIFAAMVAAVTTYINGFFEDHAVYAAWVPFSFLLSSLFLIIISYSVVFANFKLCSQRMAGKNRVRQNHYQNKKLAKTLLIVSAASILAWFPFAIINGIHYYTYLHINETALNVIKLLHYMNSLINTFIYASRMPEFRAALFRLTCKCCRLGQNSMTKPPSIHMIDTRNNIVYGRVQDSTVKNLSNTPTST</sequence>
<evidence type="ECO:0000259" key="11">
    <source>
        <dbReference type="PROSITE" id="PS50262"/>
    </source>
</evidence>
<keyword evidence="3 10" id="KW-0812">Transmembrane</keyword>
<evidence type="ECO:0000256" key="2">
    <source>
        <dbReference type="ARBA" id="ARBA00022475"/>
    </source>
</evidence>
<gene>
    <name evidence="13 14" type="primary">LOC116303518</name>
</gene>
<keyword evidence="12" id="KW-1185">Reference proteome</keyword>
<evidence type="ECO:0000256" key="1">
    <source>
        <dbReference type="ARBA" id="ARBA00004651"/>
    </source>
</evidence>
<dbReference type="PANTHER" id="PTHR24246:SF27">
    <property type="entry name" value="ADENOSINE RECEPTOR, ISOFORM A"/>
    <property type="match status" value="1"/>
</dbReference>
<reference evidence="13 14" key="1">
    <citation type="submission" date="2025-04" db="UniProtKB">
        <authorList>
            <consortium name="RefSeq"/>
        </authorList>
    </citation>
    <scope>IDENTIFICATION</scope>
    <source>
        <tissue evidence="13 14">Tentacle</tissue>
    </source>
</reference>
<evidence type="ECO:0000256" key="9">
    <source>
        <dbReference type="ARBA" id="ARBA00023224"/>
    </source>
</evidence>
<feature type="transmembrane region" description="Helical" evidence="10">
    <location>
        <begin position="52"/>
        <end position="77"/>
    </location>
</feature>
<feature type="transmembrane region" description="Helical" evidence="10">
    <location>
        <begin position="15"/>
        <end position="40"/>
    </location>
</feature>
<feature type="transmembrane region" description="Helical" evidence="10">
    <location>
        <begin position="97"/>
        <end position="116"/>
    </location>
</feature>
<keyword evidence="8" id="KW-0325">Glycoprotein</keyword>
<evidence type="ECO:0000313" key="14">
    <source>
        <dbReference type="RefSeq" id="XP_031568933.1"/>
    </source>
</evidence>
<evidence type="ECO:0000313" key="13">
    <source>
        <dbReference type="RefSeq" id="XP_031568932.1"/>
    </source>
</evidence>
<evidence type="ECO:0000256" key="5">
    <source>
        <dbReference type="ARBA" id="ARBA00023040"/>
    </source>
</evidence>
<dbReference type="RefSeq" id="XP_031568933.1">
    <property type="nucleotide sequence ID" value="XM_031713073.1"/>
</dbReference>
<dbReference type="GeneID" id="116303518"/>
<feature type="domain" description="G-protein coupled receptors family 1 profile" evidence="11">
    <location>
        <begin position="32"/>
        <end position="274"/>
    </location>
</feature>
<dbReference type="Proteomes" id="UP000515163">
    <property type="component" value="Unplaced"/>
</dbReference>
<organism evidence="12 13">
    <name type="scientific">Actinia tenebrosa</name>
    <name type="common">Australian red waratah sea anemone</name>
    <dbReference type="NCBI Taxonomy" id="6105"/>
    <lineage>
        <taxon>Eukaryota</taxon>
        <taxon>Metazoa</taxon>
        <taxon>Cnidaria</taxon>
        <taxon>Anthozoa</taxon>
        <taxon>Hexacorallia</taxon>
        <taxon>Actiniaria</taxon>
        <taxon>Actiniidae</taxon>
        <taxon>Actinia</taxon>
    </lineage>
</organism>
<dbReference type="PROSITE" id="PS50262">
    <property type="entry name" value="G_PROTEIN_RECEP_F1_2"/>
    <property type="match status" value="1"/>
</dbReference>
<keyword evidence="7" id="KW-0675">Receptor</keyword>
<dbReference type="InterPro" id="IPR017452">
    <property type="entry name" value="GPCR_Rhodpsn_7TM"/>
</dbReference>
<evidence type="ECO:0000256" key="10">
    <source>
        <dbReference type="SAM" id="Phobius"/>
    </source>
</evidence>
<keyword evidence="9" id="KW-0807">Transducer</keyword>
<dbReference type="GO" id="GO:0005886">
    <property type="term" value="C:plasma membrane"/>
    <property type="evidence" value="ECO:0007669"/>
    <property type="project" value="UniProtKB-SubCell"/>
</dbReference>
<dbReference type="SUPFAM" id="SSF81321">
    <property type="entry name" value="Family A G protein-coupled receptor-like"/>
    <property type="match status" value="1"/>
</dbReference>
<dbReference type="Pfam" id="PF00001">
    <property type="entry name" value="7tm_1"/>
    <property type="match status" value="1"/>
</dbReference>
<evidence type="ECO:0000313" key="12">
    <source>
        <dbReference type="Proteomes" id="UP000515163"/>
    </source>
</evidence>
<dbReference type="InterPro" id="IPR000276">
    <property type="entry name" value="GPCR_Rhodpsn"/>
</dbReference>
<keyword evidence="2" id="KW-1003">Cell membrane</keyword>
<evidence type="ECO:0000256" key="4">
    <source>
        <dbReference type="ARBA" id="ARBA00022989"/>
    </source>
</evidence>
<feature type="transmembrane region" description="Helical" evidence="10">
    <location>
        <begin position="219"/>
        <end position="243"/>
    </location>
</feature>
<accession>A0A6P8IPX8</accession>
<keyword evidence="5" id="KW-0297">G-protein coupled receptor</keyword>
<protein>
    <submittedName>
        <fullName evidence="13 14">Adenosine receptor A3-like</fullName>
    </submittedName>
</protein>
<dbReference type="RefSeq" id="XP_031568932.1">
    <property type="nucleotide sequence ID" value="XM_031713072.1"/>
</dbReference>
<dbReference type="GO" id="GO:0004930">
    <property type="term" value="F:G protein-coupled receptor activity"/>
    <property type="evidence" value="ECO:0007669"/>
    <property type="project" value="UniProtKB-KW"/>
</dbReference>
<feature type="transmembrane region" description="Helical" evidence="10">
    <location>
        <begin position="137"/>
        <end position="159"/>
    </location>
</feature>
<evidence type="ECO:0000256" key="7">
    <source>
        <dbReference type="ARBA" id="ARBA00023170"/>
    </source>
</evidence>
<feature type="transmembrane region" description="Helical" evidence="10">
    <location>
        <begin position="171"/>
        <end position="198"/>
    </location>
</feature>
<comment type="subcellular location">
    <subcellularLocation>
        <location evidence="1">Cell membrane</location>
        <topology evidence="1">Multi-pass membrane protein</topology>
    </subcellularLocation>
</comment>
<dbReference type="Gene3D" id="1.20.1070.10">
    <property type="entry name" value="Rhodopsin 7-helix transmembrane proteins"/>
    <property type="match status" value="1"/>
</dbReference>
<evidence type="ECO:0000256" key="3">
    <source>
        <dbReference type="ARBA" id="ARBA00022692"/>
    </source>
</evidence>
<keyword evidence="6 10" id="KW-0472">Membrane</keyword>
<dbReference type="PRINTS" id="PR00237">
    <property type="entry name" value="GPCRRHODOPSN"/>
</dbReference>
<evidence type="ECO:0000256" key="6">
    <source>
        <dbReference type="ARBA" id="ARBA00023136"/>
    </source>
</evidence>
<dbReference type="OrthoDB" id="5953215at2759"/>
<name>A0A6P8IPX8_ACTTE</name>
<keyword evidence="4 10" id="KW-1133">Transmembrane helix</keyword>
<dbReference type="AlphaFoldDB" id="A0A6P8IPX8"/>
<proteinExistence type="predicted"/>
<dbReference type="PANTHER" id="PTHR24246">
    <property type="entry name" value="OLFACTORY RECEPTOR AND ADENOSINE RECEPTOR"/>
    <property type="match status" value="1"/>
</dbReference>
<dbReference type="KEGG" id="aten:116303518"/>
<evidence type="ECO:0000256" key="8">
    <source>
        <dbReference type="ARBA" id="ARBA00023180"/>
    </source>
</evidence>